<dbReference type="RefSeq" id="WP_308459681.1">
    <property type="nucleotide sequence ID" value="NZ_JAJEPS010000011.1"/>
</dbReference>
<dbReference type="Pfam" id="PF13023">
    <property type="entry name" value="HD_3"/>
    <property type="match status" value="1"/>
</dbReference>
<evidence type="ECO:0000313" key="2">
    <source>
        <dbReference type="EMBL" id="MCC2126796.1"/>
    </source>
</evidence>
<dbReference type="EMBL" id="JAJEPS010000011">
    <property type="protein sequence ID" value="MCC2126796.1"/>
    <property type="molecule type" value="Genomic_DNA"/>
</dbReference>
<feature type="domain" description="HD" evidence="1">
    <location>
        <begin position="44"/>
        <end position="124"/>
    </location>
</feature>
<dbReference type="AlphaFoldDB" id="A0AAE3A6C3"/>
<name>A0AAE3A6C3_9FIRM</name>
<dbReference type="InterPro" id="IPR006674">
    <property type="entry name" value="HD_domain"/>
</dbReference>
<gene>
    <name evidence="2" type="ORF">LKD36_11520</name>
</gene>
<accession>A0AAE3A6C3</accession>
<sequence>MRMNTYTGKRFDPMQMTPEEVSLRDIAHALSLLCRGGGHMKYFYTVGLHSLNCAREAASRGWSDRLVLACLLHDASEAYLSDIIRPVKVHLSNYLEIEEQIMQTILTHFHLGDLTPEEHALWHQIDDEMLSQELKSLMNGEHEMVPVPLTSKPDFRERPHEEVEEEFYQLAESLVQKMQA</sequence>
<comment type="caution">
    <text evidence="2">The sequence shown here is derived from an EMBL/GenBank/DDBJ whole genome shotgun (WGS) entry which is preliminary data.</text>
</comment>
<dbReference type="SUPFAM" id="SSF109604">
    <property type="entry name" value="HD-domain/PDEase-like"/>
    <property type="match status" value="1"/>
</dbReference>
<proteinExistence type="predicted"/>
<dbReference type="Proteomes" id="UP001198220">
    <property type="component" value="Unassembled WGS sequence"/>
</dbReference>
<dbReference type="Gene3D" id="1.10.3210.10">
    <property type="entry name" value="Hypothetical protein af1432"/>
    <property type="match status" value="1"/>
</dbReference>
<organism evidence="2 3">
    <name type="scientific">Hominiventricola filiformis</name>
    <dbReference type="NCBI Taxonomy" id="2885352"/>
    <lineage>
        <taxon>Bacteria</taxon>
        <taxon>Bacillati</taxon>
        <taxon>Bacillota</taxon>
        <taxon>Clostridia</taxon>
        <taxon>Lachnospirales</taxon>
        <taxon>Lachnospiraceae</taxon>
        <taxon>Hominiventricola</taxon>
    </lineage>
</organism>
<evidence type="ECO:0000313" key="3">
    <source>
        <dbReference type="Proteomes" id="UP001198220"/>
    </source>
</evidence>
<evidence type="ECO:0000259" key="1">
    <source>
        <dbReference type="Pfam" id="PF13023"/>
    </source>
</evidence>
<keyword evidence="3" id="KW-1185">Reference proteome</keyword>
<reference evidence="2 3" key="1">
    <citation type="submission" date="2021-10" db="EMBL/GenBank/DDBJ databases">
        <title>Anaerobic single-cell dispensing facilitates the cultivation of human gut bacteria.</title>
        <authorList>
            <person name="Afrizal A."/>
        </authorList>
    </citation>
    <scope>NUCLEOTIDE SEQUENCE [LARGE SCALE GENOMIC DNA]</scope>
    <source>
        <strain evidence="2 3">CLA-AA-H276</strain>
    </source>
</reference>
<protein>
    <submittedName>
        <fullName evidence="2">HD domain-containing protein</fullName>
    </submittedName>
</protein>